<dbReference type="RefSeq" id="WP_203766444.1">
    <property type="nucleotide sequence ID" value="NZ_BAAABO010000016.1"/>
</dbReference>
<keyword evidence="2" id="KW-0812">Transmembrane</keyword>
<feature type="region of interest" description="Disordered" evidence="1">
    <location>
        <begin position="1"/>
        <end position="29"/>
    </location>
</feature>
<feature type="compositionally biased region" description="Pro residues" evidence="1">
    <location>
        <begin position="1"/>
        <end position="26"/>
    </location>
</feature>
<name>A0ABQ3Y6R3_9ACTN</name>
<evidence type="ECO:0000256" key="1">
    <source>
        <dbReference type="SAM" id="MobiDB-lite"/>
    </source>
</evidence>
<accession>A0ABQ3Y6R3</accession>
<organism evidence="3 4">
    <name type="scientific">Paractinoplanes deccanensis</name>
    <dbReference type="NCBI Taxonomy" id="113561"/>
    <lineage>
        <taxon>Bacteria</taxon>
        <taxon>Bacillati</taxon>
        <taxon>Actinomycetota</taxon>
        <taxon>Actinomycetes</taxon>
        <taxon>Micromonosporales</taxon>
        <taxon>Micromonosporaceae</taxon>
        <taxon>Paractinoplanes</taxon>
    </lineage>
</organism>
<evidence type="ECO:0000256" key="2">
    <source>
        <dbReference type="SAM" id="Phobius"/>
    </source>
</evidence>
<dbReference type="Proteomes" id="UP000609879">
    <property type="component" value="Unassembled WGS sequence"/>
</dbReference>
<proteinExistence type="predicted"/>
<evidence type="ECO:0008006" key="5">
    <source>
        <dbReference type="Google" id="ProtNLM"/>
    </source>
</evidence>
<reference evidence="3 4" key="1">
    <citation type="submission" date="2021-01" db="EMBL/GenBank/DDBJ databases">
        <title>Whole genome shotgun sequence of Actinoplanes deccanensis NBRC 13994.</title>
        <authorList>
            <person name="Komaki H."/>
            <person name="Tamura T."/>
        </authorList>
    </citation>
    <scope>NUCLEOTIDE SEQUENCE [LARGE SCALE GENOMIC DNA]</scope>
    <source>
        <strain evidence="3 4">NBRC 13994</strain>
    </source>
</reference>
<keyword evidence="4" id="KW-1185">Reference proteome</keyword>
<evidence type="ECO:0000313" key="3">
    <source>
        <dbReference type="EMBL" id="GID75665.1"/>
    </source>
</evidence>
<gene>
    <name evidence="3" type="ORF">Ade02nite_43060</name>
</gene>
<comment type="caution">
    <text evidence="3">The sequence shown here is derived from an EMBL/GenBank/DDBJ whole genome shotgun (WGS) entry which is preliminary data.</text>
</comment>
<sequence length="103" mass="11245">MTYPTAPPWAVPPATPAPEEPQPWTPPGRLLVAYPEEMDPTSRPEAPSWLPVVFWTLAGALPGVISAARRSREARRGRHAAHPYWIAWSATLLTMAALALALI</sequence>
<keyword evidence="2" id="KW-0472">Membrane</keyword>
<evidence type="ECO:0000313" key="4">
    <source>
        <dbReference type="Proteomes" id="UP000609879"/>
    </source>
</evidence>
<dbReference type="EMBL" id="BOMI01000082">
    <property type="protein sequence ID" value="GID75665.1"/>
    <property type="molecule type" value="Genomic_DNA"/>
</dbReference>
<protein>
    <recommendedName>
        <fullName evidence="5">DUF4190 domain-containing protein</fullName>
    </recommendedName>
</protein>
<feature type="transmembrane region" description="Helical" evidence="2">
    <location>
        <begin position="48"/>
        <end position="68"/>
    </location>
</feature>
<keyword evidence="2" id="KW-1133">Transmembrane helix</keyword>
<feature type="transmembrane region" description="Helical" evidence="2">
    <location>
        <begin position="80"/>
        <end position="102"/>
    </location>
</feature>